<sequence>MMRCCTSREPPGTPAVYACWPTDGLSWGGVWFPPGSCDTTGRGARRRGLTLRETARGGFCGVSSWSRSPNEAKIRFLCPMRLIFRT</sequence>
<comment type="caution">
    <text evidence="1">The sequence shown here is derived from an EMBL/GenBank/DDBJ whole genome shotgun (WGS) entry which is preliminary data.</text>
</comment>
<dbReference type="Proteomes" id="UP000314294">
    <property type="component" value="Unassembled WGS sequence"/>
</dbReference>
<reference evidence="1 2" key="1">
    <citation type="submission" date="2019-03" db="EMBL/GenBank/DDBJ databases">
        <title>First draft genome of Liparis tanakae, snailfish: a comprehensive survey of snailfish specific genes.</title>
        <authorList>
            <person name="Kim W."/>
            <person name="Song I."/>
            <person name="Jeong J.-H."/>
            <person name="Kim D."/>
            <person name="Kim S."/>
            <person name="Ryu S."/>
            <person name="Song J.Y."/>
            <person name="Lee S.K."/>
        </authorList>
    </citation>
    <scope>NUCLEOTIDE SEQUENCE [LARGE SCALE GENOMIC DNA]</scope>
    <source>
        <tissue evidence="1">Muscle</tissue>
    </source>
</reference>
<keyword evidence="2" id="KW-1185">Reference proteome</keyword>
<dbReference type="EMBL" id="SRLO01001574">
    <property type="protein sequence ID" value="TNN36769.1"/>
    <property type="molecule type" value="Genomic_DNA"/>
</dbReference>
<name>A0A4Z2F6H5_9TELE</name>
<accession>A0A4Z2F6H5</accession>
<dbReference type="AlphaFoldDB" id="A0A4Z2F6H5"/>
<evidence type="ECO:0000313" key="2">
    <source>
        <dbReference type="Proteomes" id="UP000314294"/>
    </source>
</evidence>
<proteinExistence type="predicted"/>
<gene>
    <name evidence="1" type="ORF">EYF80_053066</name>
</gene>
<evidence type="ECO:0000313" key="1">
    <source>
        <dbReference type="EMBL" id="TNN36769.1"/>
    </source>
</evidence>
<protein>
    <submittedName>
        <fullName evidence="1">Uncharacterized protein</fullName>
    </submittedName>
</protein>
<organism evidence="1 2">
    <name type="scientific">Liparis tanakae</name>
    <name type="common">Tanaka's snailfish</name>
    <dbReference type="NCBI Taxonomy" id="230148"/>
    <lineage>
        <taxon>Eukaryota</taxon>
        <taxon>Metazoa</taxon>
        <taxon>Chordata</taxon>
        <taxon>Craniata</taxon>
        <taxon>Vertebrata</taxon>
        <taxon>Euteleostomi</taxon>
        <taxon>Actinopterygii</taxon>
        <taxon>Neopterygii</taxon>
        <taxon>Teleostei</taxon>
        <taxon>Neoteleostei</taxon>
        <taxon>Acanthomorphata</taxon>
        <taxon>Eupercaria</taxon>
        <taxon>Perciformes</taxon>
        <taxon>Cottioidei</taxon>
        <taxon>Cottales</taxon>
        <taxon>Liparidae</taxon>
        <taxon>Liparis</taxon>
    </lineage>
</organism>